<organism evidence="1 2">
    <name type="scientific">Mycobacterium ulcerans str. Harvey</name>
    <dbReference type="NCBI Taxonomy" id="1299332"/>
    <lineage>
        <taxon>Bacteria</taxon>
        <taxon>Bacillati</taxon>
        <taxon>Actinomycetota</taxon>
        <taxon>Actinomycetes</taxon>
        <taxon>Mycobacteriales</taxon>
        <taxon>Mycobacteriaceae</taxon>
        <taxon>Mycobacterium</taxon>
        <taxon>Mycobacterium ulcerans group</taxon>
    </lineage>
</organism>
<proteinExistence type="predicted"/>
<accession>A0ABP3ASU1</accession>
<sequence length="68" mass="7282">MINFLASIRNGVVPILENRTPVATPQQLKIDVNGSTGLVPFSAYDPDGNRMTFKVNPAAPLVGLSTAW</sequence>
<dbReference type="Proteomes" id="UP000020681">
    <property type="component" value="Unassembled WGS sequence"/>
</dbReference>
<protein>
    <submittedName>
        <fullName evidence="1">Uncharacterized protein</fullName>
    </submittedName>
</protein>
<reference evidence="1 2" key="1">
    <citation type="submission" date="2014-01" db="EMBL/GenBank/DDBJ databases">
        <authorList>
            <person name="Dobos K."/>
            <person name="Lenaerts A."/>
            <person name="Ordway D."/>
            <person name="DeGroote M.A."/>
            <person name="Parker T."/>
            <person name="Sizemore C."/>
            <person name="Tallon L.J."/>
            <person name="Sadzewicz L.K."/>
            <person name="Sengamalay N."/>
            <person name="Fraser C.M."/>
            <person name="Hine E."/>
            <person name="Shefchek K.A."/>
            <person name="Das S.P."/>
            <person name="Tettelin H."/>
        </authorList>
    </citation>
    <scope>NUCLEOTIDE SEQUENCE [LARGE SCALE GENOMIC DNA]</scope>
    <source>
        <strain evidence="1 2">Harvey</strain>
    </source>
</reference>
<dbReference type="EMBL" id="JAOL01000070">
    <property type="protein sequence ID" value="EUA92861.1"/>
    <property type="molecule type" value="Genomic_DNA"/>
</dbReference>
<gene>
    <name evidence="1" type="ORF">I551_0497</name>
</gene>
<comment type="caution">
    <text evidence="1">The sequence shown here is derived from an EMBL/GenBank/DDBJ whole genome shotgun (WGS) entry which is preliminary data.</text>
</comment>
<keyword evidence="2" id="KW-1185">Reference proteome</keyword>
<evidence type="ECO:0000313" key="1">
    <source>
        <dbReference type="EMBL" id="EUA92861.1"/>
    </source>
</evidence>
<evidence type="ECO:0000313" key="2">
    <source>
        <dbReference type="Proteomes" id="UP000020681"/>
    </source>
</evidence>
<name>A0ABP3ASU1_MYCUL</name>